<gene>
    <name evidence="2" type="ORF">RND15_39675</name>
</gene>
<reference evidence="2" key="1">
    <citation type="submission" date="2024-05" db="EMBL/GenBank/DDBJ databases">
        <title>30 novel species of actinomycetes from the DSMZ collection.</title>
        <authorList>
            <person name="Nouioui I."/>
        </authorList>
    </citation>
    <scope>NUCLEOTIDE SEQUENCE</scope>
    <source>
        <strain evidence="2">DSM 41529</strain>
    </source>
</reference>
<organism evidence="2 3">
    <name type="scientific">Streptomyces lonegramiae</name>
    <dbReference type="NCBI Taxonomy" id="3075524"/>
    <lineage>
        <taxon>Bacteria</taxon>
        <taxon>Bacillati</taxon>
        <taxon>Actinomycetota</taxon>
        <taxon>Actinomycetes</taxon>
        <taxon>Kitasatosporales</taxon>
        <taxon>Streptomycetaceae</taxon>
        <taxon>Streptomyces</taxon>
    </lineage>
</organism>
<feature type="region of interest" description="Disordered" evidence="1">
    <location>
        <begin position="1"/>
        <end position="23"/>
    </location>
</feature>
<evidence type="ECO:0008006" key="4">
    <source>
        <dbReference type="Google" id="ProtNLM"/>
    </source>
</evidence>
<name>A0ABU2XS52_9ACTN</name>
<evidence type="ECO:0000313" key="3">
    <source>
        <dbReference type="Proteomes" id="UP001180754"/>
    </source>
</evidence>
<proteinExistence type="predicted"/>
<dbReference type="Proteomes" id="UP001180754">
    <property type="component" value="Unassembled WGS sequence"/>
</dbReference>
<evidence type="ECO:0000256" key="1">
    <source>
        <dbReference type="SAM" id="MobiDB-lite"/>
    </source>
</evidence>
<sequence>MLGDREDVGRMSSVSNSSPWLGQLPAADVRVAHREVEAATSVSKQAVGTGTKIRATAKQ</sequence>
<protein>
    <recommendedName>
        <fullName evidence="4">FXSXX-COOH protein</fullName>
    </recommendedName>
</protein>
<dbReference type="EMBL" id="JAVRFD010000028">
    <property type="protein sequence ID" value="MDT0548751.1"/>
    <property type="molecule type" value="Genomic_DNA"/>
</dbReference>
<keyword evidence="3" id="KW-1185">Reference proteome</keyword>
<evidence type="ECO:0000313" key="2">
    <source>
        <dbReference type="EMBL" id="MDT0548751.1"/>
    </source>
</evidence>
<accession>A0ABU2XS52</accession>
<comment type="caution">
    <text evidence="2">The sequence shown here is derived from an EMBL/GenBank/DDBJ whole genome shotgun (WGS) entry which is preliminary data.</text>
</comment>